<evidence type="ECO:0000256" key="2">
    <source>
        <dbReference type="ARBA" id="ARBA00009370"/>
    </source>
</evidence>
<reference evidence="7" key="1">
    <citation type="submission" date="2015-08" db="EMBL/GenBank/DDBJ databases">
        <title>Genome sequencing project for genomic taxonomy and phylogenomics of Bacillus-like bacteria.</title>
        <authorList>
            <person name="Liu B."/>
            <person name="Wang J."/>
            <person name="Zhu Y."/>
            <person name="Liu G."/>
            <person name="Chen Q."/>
            <person name="Chen Z."/>
            <person name="Lan J."/>
            <person name="Che J."/>
            <person name="Ge C."/>
            <person name="Shi H."/>
            <person name="Pan Z."/>
            <person name="Liu X."/>
        </authorList>
    </citation>
    <scope>NUCLEOTIDE SEQUENCE [LARGE SCALE GENOMIC DNA]</scope>
    <source>
        <strain evidence="7">FJAT-22460</strain>
    </source>
</reference>
<comment type="subcellular location">
    <subcellularLocation>
        <location evidence="1">Cell membrane</location>
        <topology evidence="1">Single-pass type II membrane protein</topology>
    </subcellularLocation>
    <subcellularLocation>
        <location evidence="3">Membrane</location>
        <topology evidence="3">Single-pass type II membrane protein</topology>
    </subcellularLocation>
</comment>
<dbReference type="InterPro" id="IPR036286">
    <property type="entry name" value="LexA/Signal_pep-like_sf"/>
</dbReference>
<dbReference type="OrthoDB" id="2427065at2"/>
<gene>
    <name evidence="6" type="ORF">AM231_08735</name>
</gene>
<evidence type="ECO:0000259" key="5">
    <source>
        <dbReference type="Pfam" id="PF10502"/>
    </source>
</evidence>
<dbReference type="GO" id="GO:0009003">
    <property type="term" value="F:signal peptidase activity"/>
    <property type="evidence" value="ECO:0007669"/>
    <property type="project" value="UniProtKB-EC"/>
</dbReference>
<evidence type="ECO:0000256" key="4">
    <source>
        <dbReference type="SAM" id="SignalP"/>
    </source>
</evidence>
<dbReference type="GO" id="GO:0004252">
    <property type="term" value="F:serine-type endopeptidase activity"/>
    <property type="evidence" value="ECO:0007669"/>
    <property type="project" value="InterPro"/>
</dbReference>
<feature type="domain" description="Peptidase S26" evidence="5">
    <location>
        <begin position="67"/>
        <end position="214"/>
    </location>
</feature>
<dbReference type="AlphaFoldDB" id="A0A0M1P5B2"/>
<dbReference type="SUPFAM" id="SSF51306">
    <property type="entry name" value="LexA/Signal peptidase"/>
    <property type="match status" value="1"/>
</dbReference>
<dbReference type="PRINTS" id="PR00727">
    <property type="entry name" value="LEADERPTASE"/>
</dbReference>
<accession>A0A0M1P5B2</accession>
<evidence type="ECO:0000256" key="3">
    <source>
        <dbReference type="RuleBase" id="RU362042"/>
    </source>
</evidence>
<dbReference type="InterPro" id="IPR019533">
    <property type="entry name" value="Peptidase_S26"/>
</dbReference>
<dbReference type="EMBL" id="LIUT01000001">
    <property type="protein sequence ID" value="KOR89234.1"/>
    <property type="molecule type" value="Genomic_DNA"/>
</dbReference>
<dbReference type="PANTHER" id="PTHR43390">
    <property type="entry name" value="SIGNAL PEPTIDASE I"/>
    <property type="match status" value="1"/>
</dbReference>
<feature type="signal peptide" evidence="4">
    <location>
        <begin position="1"/>
        <end position="16"/>
    </location>
</feature>
<dbReference type="PANTHER" id="PTHR43390:SF1">
    <property type="entry name" value="CHLOROPLAST PROCESSING PEPTIDASE"/>
    <property type="match status" value="1"/>
</dbReference>
<feature type="chain" id="PRO_5039690889" description="Signal peptidase I" evidence="4">
    <location>
        <begin position="17"/>
        <end position="220"/>
    </location>
</feature>
<keyword evidence="7" id="KW-1185">Reference proteome</keyword>
<comment type="caution">
    <text evidence="6">The sequence shown here is derived from an EMBL/GenBank/DDBJ whole genome shotgun (WGS) entry which is preliminary data.</text>
</comment>
<dbReference type="NCBIfam" id="TIGR02227">
    <property type="entry name" value="sigpep_I_bact"/>
    <property type="match status" value="1"/>
</dbReference>
<dbReference type="Gene3D" id="2.10.109.10">
    <property type="entry name" value="Umud Fragment, subunit A"/>
    <property type="match status" value="1"/>
</dbReference>
<dbReference type="EC" id="3.4.21.89" evidence="3"/>
<dbReference type="InterPro" id="IPR000223">
    <property type="entry name" value="Pept_S26A_signal_pept_1"/>
</dbReference>
<protein>
    <recommendedName>
        <fullName evidence="3">Signal peptidase I</fullName>
        <ecNumber evidence="3">3.4.21.89</ecNumber>
    </recommendedName>
</protein>
<comment type="catalytic activity">
    <reaction evidence="3">
        <text>Cleavage of hydrophobic, N-terminal signal or leader sequences from secreted and periplasmic proteins.</text>
        <dbReference type="EC" id="3.4.21.89"/>
    </reaction>
</comment>
<comment type="similarity">
    <text evidence="2 3">Belongs to the peptidase S26 family.</text>
</comment>
<dbReference type="GO" id="GO:0006465">
    <property type="term" value="P:signal peptide processing"/>
    <property type="evidence" value="ECO:0007669"/>
    <property type="project" value="InterPro"/>
</dbReference>
<name>A0A0M1P5B2_9BACL</name>
<keyword evidence="3" id="KW-0645">Protease</keyword>
<dbReference type="Proteomes" id="UP000036932">
    <property type="component" value="Unassembled WGS sequence"/>
</dbReference>
<dbReference type="PROSITE" id="PS51257">
    <property type="entry name" value="PROKAR_LIPOPROTEIN"/>
    <property type="match status" value="1"/>
</dbReference>
<proteinExistence type="inferred from homology"/>
<dbReference type="GO" id="GO:0005886">
    <property type="term" value="C:plasma membrane"/>
    <property type="evidence" value="ECO:0007669"/>
    <property type="project" value="UniProtKB-SubCell"/>
</dbReference>
<keyword evidence="4" id="KW-0732">Signal</keyword>
<keyword evidence="3" id="KW-0378">Hydrolase</keyword>
<evidence type="ECO:0000256" key="1">
    <source>
        <dbReference type="ARBA" id="ARBA00004401"/>
    </source>
</evidence>
<evidence type="ECO:0000313" key="7">
    <source>
        <dbReference type="Proteomes" id="UP000036932"/>
    </source>
</evidence>
<dbReference type="Pfam" id="PF10502">
    <property type="entry name" value="Peptidase_S26"/>
    <property type="match status" value="1"/>
</dbReference>
<dbReference type="RefSeq" id="WP_054402277.1">
    <property type="nucleotide sequence ID" value="NZ_LIUT01000001.1"/>
</dbReference>
<dbReference type="PATRIC" id="fig|1705565.3.peg.3702"/>
<evidence type="ECO:0000313" key="6">
    <source>
        <dbReference type="EMBL" id="KOR89234.1"/>
    </source>
</evidence>
<organism evidence="6 7">
    <name type="scientific">Paenibacillus solani</name>
    <dbReference type="NCBI Taxonomy" id="1705565"/>
    <lineage>
        <taxon>Bacteria</taxon>
        <taxon>Bacillati</taxon>
        <taxon>Bacillota</taxon>
        <taxon>Bacilli</taxon>
        <taxon>Bacillales</taxon>
        <taxon>Paenibacillaceae</taxon>
        <taxon>Paenibacillus</taxon>
    </lineage>
</organism>
<sequence length="220" mass="24774">MMKVVIIVIVFGLIFAACSSSDESSKIITDSITKPTIKTVTKNELDSGQVIYNHNYDNMDRGNHDLEGEVVIDLKYYNEHAISRGDIVYFTNPETKKNLGEYSISRVIGLPGEKVKIEKGQIYINGKLLDAFYGRAHRHGADLDSLKKAIERIDLEDYIRKNMENNVDNFEQLSMEEIEIPEDSVYLVGDDWLRSNDSKLFGPLPTDKIEGKVVGVIGSP</sequence>